<evidence type="ECO:0000313" key="2">
    <source>
        <dbReference type="Proteomes" id="UP000310108"/>
    </source>
</evidence>
<sequence>MGTALSHVACTRTCTCTPVHGIPVCIVPTYCRYLVLSSAFQSTPSHPPAPPPPLPCFTNFQFCLSVDKFRLPSIPSSI</sequence>
<protein>
    <submittedName>
        <fullName evidence="1">Uncharacterized protein</fullName>
    </submittedName>
</protein>
<gene>
    <name evidence="1" type="ORF">CTA1_4718</name>
</gene>
<comment type="caution">
    <text evidence="1">The sequence shown here is derived from an EMBL/GenBank/DDBJ whole genome shotgun (WGS) entry which is preliminary data.</text>
</comment>
<proteinExistence type="predicted"/>
<evidence type="ECO:0000313" key="1">
    <source>
        <dbReference type="EMBL" id="TKW60130.1"/>
    </source>
</evidence>
<dbReference type="Proteomes" id="UP000310108">
    <property type="component" value="Unassembled WGS sequence"/>
</dbReference>
<dbReference type="EMBL" id="PJEX01000001">
    <property type="protein sequence ID" value="TKW60130.1"/>
    <property type="molecule type" value="Genomic_DNA"/>
</dbReference>
<name>A0A4U6XVQ8_9PEZI</name>
<keyword evidence="2" id="KW-1185">Reference proteome</keyword>
<organism evidence="1 2">
    <name type="scientific">Colletotrichum tanaceti</name>
    <dbReference type="NCBI Taxonomy" id="1306861"/>
    <lineage>
        <taxon>Eukaryota</taxon>
        <taxon>Fungi</taxon>
        <taxon>Dikarya</taxon>
        <taxon>Ascomycota</taxon>
        <taxon>Pezizomycotina</taxon>
        <taxon>Sordariomycetes</taxon>
        <taxon>Hypocreomycetidae</taxon>
        <taxon>Glomerellales</taxon>
        <taxon>Glomerellaceae</taxon>
        <taxon>Colletotrichum</taxon>
        <taxon>Colletotrichum destructivum species complex</taxon>
    </lineage>
</organism>
<accession>A0A4U6XVQ8</accession>
<dbReference type="AlphaFoldDB" id="A0A4U6XVQ8"/>
<reference evidence="1 2" key="1">
    <citation type="journal article" date="2019" name="PLoS ONE">
        <title>Comparative genome analysis indicates high evolutionary potential of pathogenicity genes in Colletotrichum tanaceti.</title>
        <authorList>
            <person name="Lelwala R.V."/>
            <person name="Korhonen P.K."/>
            <person name="Young N.D."/>
            <person name="Scott J.B."/>
            <person name="Ades P.A."/>
            <person name="Gasser R.B."/>
            <person name="Taylor P.W.J."/>
        </authorList>
    </citation>
    <scope>NUCLEOTIDE SEQUENCE [LARGE SCALE GENOMIC DNA]</scope>
    <source>
        <strain evidence="1">BRIP57314</strain>
    </source>
</reference>